<dbReference type="Pfam" id="PF03568">
    <property type="entry name" value="Separin_C"/>
    <property type="match status" value="1"/>
</dbReference>
<dbReference type="InterPro" id="IPR005314">
    <property type="entry name" value="Peptidase_C50"/>
</dbReference>
<evidence type="ECO:0000256" key="1">
    <source>
        <dbReference type="ARBA" id="ARBA00000451"/>
    </source>
</evidence>
<evidence type="ECO:0000256" key="2">
    <source>
        <dbReference type="ARBA" id="ARBA00012489"/>
    </source>
</evidence>
<reference evidence="7 8" key="1">
    <citation type="submission" date="2024-10" db="EMBL/GenBank/DDBJ databases">
        <title>Updated reference genomes for cyclostephanoid diatoms.</title>
        <authorList>
            <person name="Roberts W.R."/>
            <person name="Alverson A.J."/>
        </authorList>
    </citation>
    <scope>NUCLEOTIDE SEQUENCE [LARGE SCALE GENOMIC DNA]</scope>
    <source>
        <strain evidence="7 8">AJA228-03</strain>
    </source>
</reference>
<evidence type="ECO:0000256" key="3">
    <source>
        <dbReference type="ARBA" id="ARBA00022801"/>
    </source>
</evidence>
<evidence type="ECO:0000313" key="7">
    <source>
        <dbReference type="EMBL" id="KAL3816332.1"/>
    </source>
</evidence>
<keyword evidence="4" id="KW-0159">Chromosome partition</keyword>
<dbReference type="EMBL" id="JALLPB020000153">
    <property type="protein sequence ID" value="KAL3816332.1"/>
    <property type="molecule type" value="Genomic_DNA"/>
</dbReference>
<dbReference type="PANTHER" id="PTHR12792:SF0">
    <property type="entry name" value="SEPARIN"/>
    <property type="match status" value="1"/>
</dbReference>
<feature type="compositionally biased region" description="Polar residues" evidence="5">
    <location>
        <begin position="63"/>
        <end position="80"/>
    </location>
</feature>
<evidence type="ECO:0000313" key="8">
    <source>
        <dbReference type="Proteomes" id="UP001530377"/>
    </source>
</evidence>
<dbReference type="GO" id="GO:0098813">
    <property type="term" value="P:nuclear chromosome segregation"/>
    <property type="evidence" value="ECO:0007669"/>
    <property type="project" value="UniProtKB-ARBA"/>
</dbReference>
<dbReference type="PROSITE" id="PS51700">
    <property type="entry name" value="SEPARIN"/>
    <property type="match status" value="1"/>
</dbReference>
<feature type="non-terminal residue" evidence="7">
    <location>
        <position position="1"/>
    </location>
</feature>
<dbReference type="EC" id="3.4.22.49" evidence="2"/>
<organism evidence="7 8">
    <name type="scientific">Cyclostephanos tholiformis</name>
    <dbReference type="NCBI Taxonomy" id="382380"/>
    <lineage>
        <taxon>Eukaryota</taxon>
        <taxon>Sar</taxon>
        <taxon>Stramenopiles</taxon>
        <taxon>Ochrophyta</taxon>
        <taxon>Bacillariophyta</taxon>
        <taxon>Coscinodiscophyceae</taxon>
        <taxon>Thalassiosirophycidae</taxon>
        <taxon>Stephanodiscales</taxon>
        <taxon>Stephanodiscaceae</taxon>
        <taxon>Cyclostephanos</taxon>
    </lineage>
</organism>
<dbReference type="GO" id="GO:0016787">
    <property type="term" value="F:hydrolase activity"/>
    <property type="evidence" value="ECO:0007669"/>
    <property type="project" value="UniProtKB-KW"/>
</dbReference>
<gene>
    <name evidence="7" type="ORF">ACHAXA_011432</name>
</gene>
<evidence type="ECO:0000259" key="6">
    <source>
        <dbReference type="PROSITE" id="PS51700"/>
    </source>
</evidence>
<dbReference type="PANTHER" id="PTHR12792">
    <property type="entry name" value="EXTRA SPINDLE POLES 1-RELATED"/>
    <property type="match status" value="1"/>
</dbReference>
<sequence>LSVLISNGVIFGSCDTARQAIMARQIATSTSASATTGEGKLLPTVPDGKTPRPPRRRKQQQTAKNTSAAPLSINDFSSSPNDEEYSFASSTSGTGGAITGVNSDPSKSGRKAKISMMSVTGKENSINDCGRCRSRIVDGRDERTKMTVVDQQRIAIATKTDDRSKSSAQHKMQELNDGMAKVTLGRKDTNSLSRVGSSDDADSVHRMGPFPPKGFVSNTIIASTSISGSPKYVLQNSLQMIEKTTDIDLGLKNFQLPSMMNVVASESFSLGPSESMLLEENTAKLIDTAKRCLKSLPSATPGSTSKKLANSNNAKVESELALMRVALYSLRSILPTILESNKSQSIVQIVIKLLYHCVVISGDVCHGKFETFTTASTSSSSEQEGLAVIEYAIICLGAYEGLGKCLNMGGPSSTTIKGAVAWDELILLPDSGALSPPTILPHRQLVKIAIESTLCASSSFLYLSLMSIHARSRAINELWTVPNEFHFSSSVIDETCSDEYEEIPTFQKLLNVANSFVIESLLMGEENNDKRTLNVDALRHVRKGFRILWDGARTIEGLCTVNNPPSLRICSLDLQSEAIHFILRSLKSVLRHFPDLLLDEKAPSTTKEIFALFDRASASAIKSANVLRILTETDQTNESVLIHFHSFVGAQLDFLAMHLFSANSCGEVIPLPSSYYEYFACRLIHRWRLLRMVENDHNLTSLLFDKNWTNTISCGDSESMVGAATSTLIHMVLLALQSLTIDSDPTNISDPIHERIILNFELIVIKNSSTASQSRCRSMLTELDLQREASKIISSAQSGTSYSTKGQYIAVVASVLWRCYAPLETKLSQSTKDQARSLNFRLASADSCGKSALLYGVASEDSSLISDKLDEYAINADLQLQKCYEVLVNELSQLKMIRFDRKAPTILAIEMFAKAASYLGRRRYEKKEFWASILPQLFACDVLTKVATKASDKELFNTYQVSSRYMLLSSALDASGKYAESCAALALAACCALECSPQLYGITKVESNEGDLIAEKILLFHETALDGRSQDRVGLSAILTRLTRTYIEHRKKLKDILARDCLILSSGHSLTLALKNTIIEKIMVAASTSSGEKKSFEGTSLGTIFYSKLLDCAVRPERDLTAAQIAGVVRDVLRSAIKVAKFNLADDYDFFLHVTEELNCFLQAQKRRLDILIDPDLLQVLSSSFHVTFALQLFDSQLFYLPRKSSWALCENSLEKQEFKILQLSCMHLQLAERQFAKAFMDEASARDACFFVQWAAVQFHLAILSEYLSLAISDDAQTISHSLTKKIQLVTEKHTSALCSCSSESDDLQDVMIRRCLALTYQVFDKPSVICSITPELRKLLCQLCECLDADTSAKSENTNDAETIDTVMAAQITLGIQRRILVTTMLMLNSKICIDAGKPSTAAVYLGWCRVQCRECVRCLRFARSCSNNLTLDDIAVQVDDILTMCYEQLASAFCLLGIRRKAEDHALLSVLKQRILSSESFRQVEMQDLVDLIDLHDGHECFLQLIRSLMKVKSLSSSPDLIVSHLITINNAASKFNVDVCDKSMRLYHILCKSKNALAFDVSFQHVPDFRAKYQLDIDRIYQYLSQYSGQDDKDTFISTSYFTKRVCDDLKLRIHHHLGSRLIDIDLTETSRAHLEEITGSRFPSGICNAEAYYRLGLVALSSLRKSGELQRMWAQNAVFPDERQLKAYSDDDKSSVSSVLEARQFFRCALMNAPPASFDLTKNILRCLALVTGPTEGESAKGLTSATLIHMSVGGSSRNIVQDELNGGKTHALFQAFEDESLDYEARIKKLERSLLDLGNCLPTSWNISTLATCPTGELIVSSICTSLCSSRKNVTKFSNACIFPATESISNDDSWIGIRADVLRPFDRIIERSQNHLQGMTEEIQLTQYDAKSARREWWRERRTFDEDLQKLLQHAERKYFSRDPIQQSLIPDELFHCERDTSSVHDDDDDDNSECSDSGPGNVDSKFAAVESLEITDFDMETEKMKLMKLTVSVIKSKLVSYGVPENAIKKRSKSDLVHLLLSEMETASRSSINSATTNTVNSARKCSRNTDGDREGLEEACIVLILDEHLQRFPLESMEMLSNIAITRVPSLPFVHAILLESEMIHSTGTLPVVDPTKLKYVIDPESNLSETASTLGTALYSMASKHSWKWEGVVGRLPPVNFMSEALAEEDGMYLFCGHGGGENAFSRSQVEALLKGRDDGIRGCRSSVVLMGCSSGKLQSVNTPKLNPSAYDYTMHYEPEGIALSYLYAGAPCVVGNLWDVTDRDIDRYCLTLMEDFFRTHADNFCQNPSLAKCVAYARRACKLRFIVGSAPVCYGLPVASSMHL</sequence>
<evidence type="ECO:0000256" key="5">
    <source>
        <dbReference type="SAM" id="MobiDB-lite"/>
    </source>
</evidence>
<comment type="catalytic activity">
    <reaction evidence="1">
        <text>All bonds known to be hydrolyzed by this endopeptidase have arginine in P1 and an acidic residue in P4. P6 is often occupied by an acidic residue or by a hydroxy-amino-acid residue, the phosphorylation of which enhances cleavage.</text>
        <dbReference type="EC" id="3.4.22.49"/>
    </reaction>
</comment>
<accession>A0ABD3RVU7</accession>
<name>A0ABD3RVU7_9STRA</name>
<feature type="region of interest" description="Disordered" evidence="5">
    <location>
        <begin position="1947"/>
        <end position="1970"/>
    </location>
</feature>
<feature type="region of interest" description="Disordered" evidence="5">
    <location>
        <begin position="29"/>
        <end position="111"/>
    </location>
</feature>
<keyword evidence="8" id="KW-1185">Reference proteome</keyword>
<keyword evidence="3" id="KW-0378">Hydrolase</keyword>
<dbReference type="Proteomes" id="UP001530377">
    <property type="component" value="Unassembled WGS sequence"/>
</dbReference>
<dbReference type="GO" id="GO:0000280">
    <property type="term" value="P:nuclear division"/>
    <property type="evidence" value="ECO:0007669"/>
    <property type="project" value="UniProtKB-ARBA"/>
</dbReference>
<protein>
    <recommendedName>
        <fullName evidence="2">separase</fullName>
        <ecNumber evidence="2">3.4.22.49</ecNumber>
    </recommendedName>
</protein>
<feature type="domain" description="Peptidase C50" evidence="6">
    <location>
        <begin position="2124"/>
        <end position="2234"/>
    </location>
</feature>
<comment type="caution">
    <text evidence="7">The sequence shown here is derived from an EMBL/GenBank/DDBJ whole genome shotgun (WGS) entry which is preliminary data.</text>
</comment>
<dbReference type="InterPro" id="IPR030397">
    <property type="entry name" value="SEPARIN_core_dom"/>
</dbReference>
<evidence type="ECO:0000256" key="4">
    <source>
        <dbReference type="ARBA" id="ARBA00022829"/>
    </source>
</evidence>
<proteinExistence type="predicted"/>